<reference evidence="5" key="1">
    <citation type="submission" date="2018-09" db="EMBL/GenBank/DDBJ databases">
        <title>Complete genome sequence of thermophilic cyanobacteria strain Thermosynechococcus elongatus PKUAC-SCTE542.</title>
        <authorList>
            <person name="Liang Y."/>
            <person name="Tang J."/>
            <person name="Daroch M."/>
        </authorList>
    </citation>
    <scope>NUCLEOTIDE SEQUENCE [LARGE SCALE GENOMIC DNA]</scope>
    <source>
        <strain evidence="5">E542</strain>
    </source>
</reference>
<evidence type="ECO:0000256" key="2">
    <source>
        <dbReference type="ARBA" id="ARBA00022738"/>
    </source>
</evidence>
<evidence type="ECO:0000259" key="3">
    <source>
        <dbReference type="Pfam" id="PF25591"/>
    </source>
</evidence>
<keyword evidence="2" id="KW-0605">Phycobilisome</keyword>
<dbReference type="InterPro" id="IPR016024">
    <property type="entry name" value="ARM-type_fold"/>
</dbReference>
<evidence type="ECO:0000313" key="5">
    <source>
        <dbReference type="Proteomes" id="UP000261812"/>
    </source>
</evidence>
<dbReference type="InterPro" id="IPR011989">
    <property type="entry name" value="ARM-like"/>
</dbReference>
<organism evidence="4 5">
    <name type="scientific">Thermosynechococcus sichuanensis E542</name>
    <dbReference type="NCBI Taxonomy" id="2016101"/>
    <lineage>
        <taxon>Bacteria</taxon>
        <taxon>Bacillati</taxon>
        <taxon>Cyanobacteriota</taxon>
        <taxon>Cyanophyceae</taxon>
        <taxon>Acaryochloridales</taxon>
        <taxon>Thermosynechococcaceae</taxon>
        <taxon>Thermosynechococcus</taxon>
        <taxon>Thermosynechococcus sichuanensis</taxon>
    </lineage>
</organism>
<accession>A0A3B7M9I4</accession>
<feature type="domain" description="Leucine rich repeat variant" evidence="3">
    <location>
        <begin position="13"/>
        <end position="68"/>
    </location>
</feature>
<gene>
    <name evidence="4" type="ORF">D3A95_01160</name>
</gene>
<dbReference type="KEGG" id="tsq:D3A95_01160"/>
<dbReference type="InterPro" id="IPR057893">
    <property type="entry name" value="LRV_2"/>
</dbReference>
<name>A0A3B7M9I4_9CYAN</name>
<sequence length="276" mass="31293">MENNFQKDCSDWQAIALDPETPAEQLWALAMRNDTLAVLVAQNPAIPISLIEQLVEEGKPEILRALASNPQTPKEILLPLAEHFPEEFIANPVFDILWHLDPHLKGLSLSALRAFLLNPKTVEWAWLLVPDREQNIFKYYPSSNLDNLRTLWYTLKDVAVSPETPLSVLTRLLEFTKEIIAKHIHGKGYVAFSPPNRIRGLSFSIQGSIGSRTDIPVELLCQWAQDKDRCYSGVRRGIATNPNCPLFLLEELLQDPRDNVRWAAAESLKLRIQTPS</sequence>
<dbReference type="EMBL" id="CP032152">
    <property type="protein sequence ID" value="AXY67279.1"/>
    <property type="molecule type" value="Genomic_DNA"/>
</dbReference>
<dbReference type="RefSeq" id="WP_181495617.1">
    <property type="nucleotide sequence ID" value="NZ_CP032152.1"/>
</dbReference>
<dbReference type="Pfam" id="PF25591">
    <property type="entry name" value="LRV_2"/>
    <property type="match status" value="1"/>
</dbReference>
<proteinExistence type="predicted"/>
<dbReference type="AlphaFoldDB" id="A0A3B7M9I4"/>
<keyword evidence="1" id="KW-0042">Antenna complex</keyword>
<evidence type="ECO:0000313" key="4">
    <source>
        <dbReference type="EMBL" id="AXY67279.1"/>
    </source>
</evidence>
<keyword evidence="5" id="KW-1185">Reference proteome</keyword>
<dbReference type="SUPFAM" id="SSF48371">
    <property type="entry name" value="ARM repeat"/>
    <property type="match status" value="1"/>
</dbReference>
<evidence type="ECO:0000256" key="1">
    <source>
        <dbReference type="ARBA" id="ARBA00022549"/>
    </source>
</evidence>
<dbReference type="GO" id="GO:0030089">
    <property type="term" value="C:phycobilisome"/>
    <property type="evidence" value="ECO:0007669"/>
    <property type="project" value="UniProtKB-KW"/>
</dbReference>
<protein>
    <recommendedName>
        <fullName evidence="3">Leucine rich repeat variant domain-containing protein</fullName>
    </recommendedName>
</protein>
<dbReference type="Gene3D" id="1.25.10.10">
    <property type="entry name" value="Leucine-rich Repeat Variant"/>
    <property type="match status" value="1"/>
</dbReference>
<dbReference type="Proteomes" id="UP000261812">
    <property type="component" value="Chromosome"/>
</dbReference>